<feature type="region of interest" description="Disordered" evidence="8">
    <location>
        <begin position="204"/>
        <end position="322"/>
    </location>
</feature>
<evidence type="ECO:0000256" key="4">
    <source>
        <dbReference type="ARBA" id="ARBA00023242"/>
    </source>
</evidence>
<dbReference type="InterPro" id="IPR012173">
    <property type="entry name" value="Mpp10"/>
</dbReference>
<organism evidence="9 10">
    <name type="scientific">Mesorhabditis belari</name>
    <dbReference type="NCBI Taxonomy" id="2138241"/>
    <lineage>
        <taxon>Eukaryota</taxon>
        <taxon>Metazoa</taxon>
        <taxon>Ecdysozoa</taxon>
        <taxon>Nematoda</taxon>
        <taxon>Chromadorea</taxon>
        <taxon>Rhabditida</taxon>
        <taxon>Rhabditina</taxon>
        <taxon>Rhabditomorpha</taxon>
        <taxon>Rhabditoidea</taxon>
        <taxon>Rhabditidae</taxon>
        <taxon>Mesorhabditinae</taxon>
        <taxon>Mesorhabditis</taxon>
    </lineage>
</organism>
<feature type="region of interest" description="Disordered" evidence="8">
    <location>
        <begin position="48"/>
        <end position="67"/>
    </location>
</feature>
<name>A0AAF3EGC9_9BILA</name>
<evidence type="ECO:0000256" key="1">
    <source>
        <dbReference type="ARBA" id="ARBA00004604"/>
    </source>
</evidence>
<feature type="compositionally biased region" description="Basic residues" evidence="8">
    <location>
        <begin position="541"/>
        <end position="550"/>
    </location>
</feature>
<evidence type="ECO:0000256" key="3">
    <source>
        <dbReference type="ARBA" id="ARBA00022552"/>
    </source>
</evidence>
<protein>
    <recommendedName>
        <fullName evidence="7">U3 small nucleolar ribonucleoprotein protein MPP10</fullName>
    </recommendedName>
</protein>
<keyword evidence="9" id="KW-1185">Reference proteome</keyword>
<dbReference type="Pfam" id="PF04006">
    <property type="entry name" value="Mpp10"/>
    <property type="match status" value="1"/>
</dbReference>
<feature type="compositionally biased region" description="Basic and acidic residues" evidence="8">
    <location>
        <begin position="53"/>
        <end position="65"/>
    </location>
</feature>
<keyword evidence="5 7" id="KW-0687">Ribonucleoprotein</keyword>
<feature type="compositionally biased region" description="Acidic residues" evidence="8">
    <location>
        <begin position="101"/>
        <end position="139"/>
    </location>
</feature>
<comment type="subcellular location">
    <subcellularLocation>
        <location evidence="1 7">Nucleus</location>
        <location evidence="1 7">Nucleolus</location>
    </subcellularLocation>
</comment>
<evidence type="ECO:0000256" key="6">
    <source>
        <dbReference type="ARBA" id="ARBA00029455"/>
    </source>
</evidence>
<proteinExistence type="inferred from homology"/>
<dbReference type="GO" id="GO:0034457">
    <property type="term" value="C:Mpp10 complex"/>
    <property type="evidence" value="ECO:0007669"/>
    <property type="project" value="UniProtKB-UniRule"/>
</dbReference>
<dbReference type="Proteomes" id="UP000887575">
    <property type="component" value="Unassembled WGS sequence"/>
</dbReference>
<feature type="compositionally biased region" description="Basic and acidic residues" evidence="8">
    <location>
        <begin position="564"/>
        <end position="574"/>
    </location>
</feature>
<keyword evidence="4 7" id="KW-0539">Nucleus</keyword>
<keyword evidence="3 7" id="KW-0698">rRNA processing</keyword>
<evidence type="ECO:0000313" key="9">
    <source>
        <dbReference type="Proteomes" id="UP000887575"/>
    </source>
</evidence>
<comment type="similarity">
    <text evidence="6 7">Belongs to the MPP10 family.</text>
</comment>
<evidence type="ECO:0000256" key="2">
    <source>
        <dbReference type="ARBA" id="ARBA00022517"/>
    </source>
</evidence>
<feature type="compositionally biased region" description="Basic and acidic residues" evidence="8">
    <location>
        <begin position="170"/>
        <end position="188"/>
    </location>
</feature>
<comment type="function">
    <text evidence="7">Involved in nucleolar processing of pre-18S ribosomal RNA.</text>
</comment>
<evidence type="ECO:0000256" key="7">
    <source>
        <dbReference type="PIRNR" id="PIRNR017300"/>
    </source>
</evidence>
<reference evidence="10" key="1">
    <citation type="submission" date="2024-02" db="UniProtKB">
        <authorList>
            <consortium name="WormBaseParasite"/>
        </authorList>
    </citation>
    <scope>IDENTIFICATION</scope>
</reference>
<feature type="region of interest" description="Disordered" evidence="8">
    <location>
        <begin position="97"/>
        <end position="188"/>
    </location>
</feature>
<dbReference type="WBParaSite" id="MBELARI_LOCUS13046">
    <property type="protein sequence ID" value="MBELARI_LOCUS13046"/>
    <property type="gene ID" value="MBELARI_LOCUS13046"/>
</dbReference>
<dbReference type="PIRSF" id="PIRSF017300">
    <property type="entry name" value="snoRNP_Mpp10"/>
    <property type="match status" value="1"/>
</dbReference>
<evidence type="ECO:0000313" key="10">
    <source>
        <dbReference type="WBParaSite" id="MBELARI_LOCUS13046"/>
    </source>
</evidence>
<sequence length="624" mass="72667">MVKKKEPRKSNGVVEELSTDQFFNDPNKWKDLLSEYAHEMYDFATSVVPRSNDLPKDLKQEHPETRWQMLAHSTSQLRKDFKKYSYLLDKEIILKDREERDVDDDLEEDSLDDEDDDEEESDDDEERNEEDEIDDESEGDLFNMREEDLEDIDEKLQAMHSDEDEEKEEEVAPKEKEANTPSYRKTEVDDAFFSLRRMEAELDEFERQENAQQLEGILDIDDDQSKPSDYSYEDFFGKRSDVALDEKPTKGKKRKVDADQENGTKSGKKRKSVSWADGDNDEDEESEGSSEKENEEVDNGDEKETERPVLFGKVEESVDEESGLQKRMKKISNRIKELEEENLAPRSWELQGEVAATNRDEDTLLQKHIQFDASNKRPPEITEDFTAKLEDIIKQRIKDKIWDDPVRTRKLTETLEPYRNERIEDQQKMKQSLSEVYEKEFQKNSGQLSNDGPQKNPAHEEVESLMSALFQKLDALYHYEFAPPPVKPELKIVSNMAALQVEEVGIMASTDEQLLAPEETKKRQKGDLKADDERTKTDKLRARRKKKIRQKVMAMRVLGSENGKSNDKSQEKKGTKGKSTKMRSSDFMQKLNQTVRDEIESKAKKLEKTKGPKKLHSISNKFVL</sequence>
<feature type="compositionally biased region" description="Polar residues" evidence="8">
    <location>
        <begin position="443"/>
        <end position="453"/>
    </location>
</feature>
<dbReference type="PANTHER" id="PTHR17039">
    <property type="entry name" value="U3 SMALL NUCLEOLAR RIBONUCLEOPROTEIN PROTEIN MPP10"/>
    <property type="match status" value="1"/>
</dbReference>
<dbReference type="PANTHER" id="PTHR17039:SF0">
    <property type="entry name" value="U3 SMALL NUCLEOLAR RIBONUCLEOPROTEIN PROTEIN MPP10"/>
    <property type="match status" value="1"/>
</dbReference>
<dbReference type="GO" id="GO:0005732">
    <property type="term" value="C:sno(s)RNA-containing ribonucleoprotein complex"/>
    <property type="evidence" value="ECO:0007669"/>
    <property type="project" value="UniProtKB-UniRule"/>
</dbReference>
<feature type="region of interest" description="Disordered" evidence="8">
    <location>
        <begin position="422"/>
        <end position="461"/>
    </location>
</feature>
<accession>A0AAF3EGC9</accession>
<evidence type="ECO:0000256" key="8">
    <source>
        <dbReference type="SAM" id="MobiDB-lite"/>
    </source>
</evidence>
<feature type="compositionally biased region" description="Basic and acidic residues" evidence="8">
    <location>
        <begin position="595"/>
        <end position="610"/>
    </location>
</feature>
<feature type="compositionally biased region" description="Basic and acidic residues" evidence="8">
    <location>
        <begin position="518"/>
        <end position="540"/>
    </location>
</feature>
<dbReference type="AlphaFoldDB" id="A0AAF3EGC9"/>
<feature type="compositionally biased region" description="Basic and acidic residues" evidence="8">
    <location>
        <begin position="235"/>
        <end position="249"/>
    </location>
</feature>
<dbReference type="GO" id="GO:0006364">
    <property type="term" value="P:rRNA processing"/>
    <property type="evidence" value="ECO:0007669"/>
    <property type="project" value="UniProtKB-KW"/>
</dbReference>
<feature type="compositionally biased region" description="Acidic residues" evidence="8">
    <location>
        <begin position="278"/>
        <end position="299"/>
    </location>
</feature>
<feature type="region of interest" description="Disordered" evidence="8">
    <location>
        <begin position="512"/>
        <end position="624"/>
    </location>
</feature>
<dbReference type="GO" id="GO:0032040">
    <property type="term" value="C:small-subunit processome"/>
    <property type="evidence" value="ECO:0007669"/>
    <property type="project" value="TreeGrafter"/>
</dbReference>
<keyword evidence="2 7" id="KW-0690">Ribosome biogenesis</keyword>
<evidence type="ECO:0000256" key="5">
    <source>
        <dbReference type="ARBA" id="ARBA00023274"/>
    </source>
</evidence>